<sequence>MSPTQKRVPPVRLIKAVDRLRAGLQRLHRSTAPGNIALLELATGAWTTQVLYVAAKLRIADLLAGGPSHAEKIAAEVGADPDALHRLMRAMTSRGVLREGRDGRFALTPVGDALRSDSEGSLRDMVLFIGHPSRWADWGSLLHSVQTGEPASEKLRGMPFWDYLDADPEFAAVFNNAMTAASGLSNDVALQAYDFTDAQLVVDVGGGHGAVLSTILRAAPAAKGILYDLPAVVTGAAPLLEEAGVAERVTVSGGSFLESVPAGGDVYVMKNIIHDWSDADSTTILRNIRTAIADGGRLILLEMVLPERASSFIGHMLDLEMLITLHGKERTRAQYSDLLGATGFQLTRVISTVSPLSVIEARPV</sequence>
<dbReference type="Gene3D" id="1.10.287.1350">
    <property type="match status" value="1"/>
</dbReference>
<evidence type="ECO:0000256" key="2">
    <source>
        <dbReference type="ARBA" id="ARBA00022679"/>
    </source>
</evidence>
<comment type="caution">
    <text evidence="7">The sequence shown here is derived from an EMBL/GenBank/DDBJ whole genome shotgun (WGS) entry which is preliminary data.</text>
</comment>
<feature type="domain" description="O-methyltransferase C-terminal" evidence="5">
    <location>
        <begin position="138"/>
        <end position="345"/>
    </location>
</feature>
<dbReference type="InterPro" id="IPR036390">
    <property type="entry name" value="WH_DNA-bd_sf"/>
</dbReference>
<dbReference type="GO" id="GO:0008171">
    <property type="term" value="F:O-methyltransferase activity"/>
    <property type="evidence" value="ECO:0007669"/>
    <property type="project" value="InterPro"/>
</dbReference>
<evidence type="ECO:0000256" key="3">
    <source>
        <dbReference type="ARBA" id="ARBA00022691"/>
    </source>
</evidence>
<evidence type="ECO:0000259" key="5">
    <source>
        <dbReference type="Pfam" id="PF00891"/>
    </source>
</evidence>
<feature type="active site" description="Proton acceptor" evidence="4">
    <location>
        <position position="274"/>
    </location>
</feature>
<dbReference type="Gene3D" id="1.10.10.10">
    <property type="entry name" value="Winged helix-like DNA-binding domain superfamily/Winged helix DNA-binding domain"/>
    <property type="match status" value="1"/>
</dbReference>
<dbReference type="GO" id="GO:0046983">
    <property type="term" value="F:protein dimerization activity"/>
    <property type="evidence" value="ECO:0007669"/>
    <property type="project" value="InterPro"/>
</dbReference>
<dbReference type="GO" id="GO:0032259">
    <property type="term" value="P:methylation"/>
    <property type="evidence" value="ECO:0007669"/>
    <property type="project" value="UniProtKB-KW"/>
</dbReference>
<evidence type="ECO:0000256" key="1">
    <source>
        <dbReference type="ARBA" id="ARBA00022603"/>
    </source>
</evidence>
<evidence type="ECO:0000256" key="4">
    <source>
        <dbReference type="PIRSR" id="PIRSR005739-1"/>
    </source>
</evidence>
<dbReference type="STRING" id="912594.AWC12_22665"/>
<dbReference type="OrthoDB" id="4145676at2"/>
<feature type="domain" description="O-methyltransferase dimerisation" evidence="6">
    <location>
        <begin position="39"/>
        <end position="114"/>
    </location>
</feature>
<dbReference type="Pfam" id="PF08100">
    <property type="entry name" value="Dimerisation"/>
    <property type="match status" value="1"/>
</dbReference>
<keyword evidence="2 7" id="KW-0808">Transferase</keyword>
<dbReference type="InterPro" id="IPR029063">
    <property type="entry name" value="SAM-dependent_MTases_sf"/>
</dbReference>
<dbReference type="Proteomes" id="UP000078396">
    <property type="component" value="Unassembled WGS sequence"/>
</dbReference>
<keyword evidence="3" id="KW-0949">S-adenosyl-L-methionine</keyword>
<reference evidence="7 8" key="1">
    <citation type="submission" date="2016-04" db="EMBL/GenBank/DDBJ databases">
        <title>Draft Genome Sequences of Staphylococcus capitis Strain H36, S. capitis Strain H65, S. cohnii Strain H62, S. hominis Strain H69, Mycobacterium iranicum Strain H39, Plantibacter sp. Strain H53, Pseudomonas oryzihabitans Strain H72, and Microbacterium sp. Strain H83, isolated from residential settings.</title>
        <authorList>
            <person name="Lymperopoulou D."/>
            <person name="Adams R.I."/>
            <person name="Lindow S."/>
            <person name="Coil D.A."/>
            <person name="Jospin G."/>
            <person name="Eisen J.A."/>
        </authorList>
    </citation>
    <scope>NUCLEOTIDE SEQUENCE [LARGE SCALE GENOMIC DNA]</scope>
    <source>
        <strain evidence="7 8">H39</strain>
    </source>
</reference>
<dbReference type="EMBL" id="LWCS01000079">
    <property type="protein sequence ID" value="OAN28126.1"/>
    <property type="molecule type" value="Genomic_DNA"/>
</dbReference>
<protein>
    <submittedName>
        <fullName evidence="7">Hydroxyneurosporene methyltransferase</fullName>
    </submittedName>
</protein>
<dbReference type="PANTHER" id="PTHR43712">
    <property type="entry name" value="PUTATIVE (AFU_ORTHOLOGUE AFUA_4G14580)-RELATED"/>
    <property type="match status" value="1"/>
</dbReference>
<dbReference type="eggNOG" id="COG1414">
    <property type="taxonomic scope" value="Bacteria"/>
</dbReference>
<dbReference type="InterPro" id="IPR016461">
    <property type="entry name" value="COMT-like"/>
</dbReference>
<evidence type="ECO:0000259" key="6">
    <source>
        <dbReference type="Pfam" id="PF08100"/>
    </source>
</evidence>
<dbReference type="PROSITE" id="PS51683">
    <property type="entry name" value="SAM_OMT_II"/>
    <property type="match status" value="1"/>
</dbReference>
<dbReference type="AlphaFoldDB" id="A0A178LEI6"/>
<dbReference type="PIRSF" id="PIRSF005739">
    <property type="entry name" value="O-mtase"/>
    <property type="match status" value="1"/>
</dbReference>
<dbReference type="PANTHER" id="PTHR43712:SF2">
    <property type="entry name" value="O-METHYLTRANSFERASE CICE"/>
    <property type="match status" value="1"/>
</dbReference>
<accession>A0A178LEI6</accession>
<name>A0A178LEI6_MYCIR</name>
<dbReference type="InterPro" id="IPR001077">
    <property type="entry name" value="COMT_C"/>
</dbReference>
<dbReference type="InterPro" id="IPR036388">
    <property type="entry name" value="WH-like_DNA-bd_sf"/>
</dbReference>
<evidence type="ECO:0000313" key="8">
    <source>
        <dbReference type="Proteomes" id="UP000078396"/>
    </source>
</evidence>
<dbReference type="InterPro" id="IPR012967">
    <property type="entry name" value="COMT_dimerisation"/>
</dbReference>
<proteinExistence type="predicted"/>
<dbReference type="SUPFAM" id="SSF46785">
    <property type="entry name" value="Winged helix' DNA-binding domain"/>
    <property type="match status" value="1"/>
</dbReference>
<organism evidence="7 8">
    <name type="scientific">Mycolicibacterium iranicum</name>
    <name type="common">Mycobacterium iranicum</name>
    <dbReference type="NCBI Taxonomy" id="912594"/>
    <lineage>
        <taxon>Bacteria</taxon>
        <taxon>Bacillati</taxon>
        <taxon>Actinomycetota</taxon>
        <taxon>Actinomycetes</taxon>
        <taxon>Mycobacteriales</taxon>
        <taxon>Mycobacteriaceae</taxon>
        <taxon>Mycolicibacterium</taxon>
    </lineage>
</organism>
<dbReference type="Pfam" id="PF00891">
    <property type="entry name" value="Methyltransf_2"/>
    <property type="match status" value="1"/>
</dbReference>
<gene>
    <name evidence="7" type="ORF">A4X20_30205</name>
</gene>
<dbReference type="SUPFAM" id="SSF53335">
    <property type="entry name" value="S-adenosyl-L-methionine-dependent methyltransferases"/>
    <property type="match status" value="1"/>
</dbReference>
<dbReference type="RefSeq" id="WP_064285144.1">
    <property type="nucleotide sequence ID" value="NZ_LWCS01000079.1"/>
</dbReference>
<dbReference type="Gene3D" id="3.40.50.150">
    <property type="entry name" value="Vaccinia Virus protein VP39"/>
    <property type="match status" value="1"/>
</dbReference>
<keyword evidence="1 7" id="KW-0489">Methyltransferase</keyword>
<evidence type="ECO:0000313" key="7">
    <source>
        <dbReference type="EMBL" id="OAN28126.1"/>
    </source>
</evidence>
<dbReference type="CDD" id="cd02440">
    <property type="entry name" value="AdoMet_MTases"/>
    <property type="match status" value="1"/>
</dbReference>